<keyword evidence="4" id="KW-1185">Reference proteome</keyword>
<evidence type="ECO:0000313" key="3">
    <source>
        <dbReference type="EMBL" id="SDQ46265.1"/>
    </source>
</evidence>
<dbReference type="InterPro" id="IPR042215">
    <property type="entry name" value="CarD-like_C"/>
</dbReference>
<dbReference type="InterPro" id="IPR048792">
    <property type="entry name" value="CarD_C"/>
</dbReference>
<dbReference type="InterPro" id="IPR036101">
    <property type="entry name" value="CarD-like/TRCF_RID_sf"/>
</dbReference>
<protein>
    <submittedName>
        <fullName evidence="3">Transcriptional regulator, CarD family</fullName>
    </submittedName>
</protein>
<dbReference type="Gene3D" id="2.40.10.170">
    <property type="match status" value="1"/>
</dbReference>
<dbReference type="GO" id="GO:0009303">
    <property type="term" value="P:rRNA transcription"/>
    <property type="evidence" value="ECO:0007669"/>
    <property type="project" value="TreeGrafter"/>
</dbReference>
<gene>
    <name evidence="3" type="ORF">SAMN04489742_1213</name>
</gene>
<dbReference type="SUPFAM" id="SSF141259">
    <property type="entry name" value="CarD-like"/>
    <property type="match status" value="1"/>
</dbReference>
<dbReference type="Gene3D" id="1.20.58.1290">
    <property type="entry name" value="CarD-like, C-terminal domain"/>
    <property type="match status" value="1"/>
</dbReference>
<dbReference type="STRING" id="37928.SAMN04489742_1213"/>
<feature type="domain" description="CarD-like/TRCF RNAP-interacting" evidence="2">
    <location>
        <begin position="2"/>
        <end position="112"/>
    </location>
</feature>
<organism evidence="3 4">
    <name type="scientific">Crystallibacter crystallopoietes</name>
    <dbReference type="NCBI Taxonomy" id="37928"/>
    <lineage>
        <taxon>Bacteria</taxon>
        <taxon>Bacillati</taxon>
        <taxon>Actinomycetota</taxon>
        <taxon>Actinomycetes</taxon>
        <taxon>Micrococcales</taxon>
        <taxon>Micrococcaceae</taxon>
        <taxon>Crystallibacter</taxon>
    </lineage>
</organism>
<dbReference type="Pfam" id="PF02559">
    <property type="entry name" value="CarD_TRCF_RID"/>
    <property type="match status" value="1"/>
</dbReference>
<dbReference type="Pfam" id="PF21095">
    <property type="entry name" value="CarD_C"/>
    <property type="match status" value="1"/>
</dbReference>
<dbReference type="InterPro" id="IPR052531">
    <property type="entry name" value="CarD-like_regulator"/>
</dbReference>
<dbReference type="AlphaFoldDB" id="A0A1H1B2T8"/>
<dbReference type="PANTHER" id="PTHR38447">
    <property type="entry name" value="TRANSCRIPTION FACTOR YDEB-RELATED"/>
    <property type="match status" value="1"/>
</dbReference>
<proteinExistence type="predicted"/>
<evidence type="ECO:0000313" key="4">
    <source>
        <dbReference type="Proteomes" id="UP000181917"/>
    </source>
</evidence>
<dbReference type="KEGG" id="acry:AC20117_11285"/>
<evidence type="ECO:0000256" key="1">
    <source>
        <dbReference type="SAM" id="MobiDB-lite"/>
    </source>
</evidence>
<dbReference type="InterPro" id="IPR003711">
    <property type="entry name" value="CarD-like/TRCF_RID"/>
</dbReference>
<name>A0A1H1B2T8_9MICC</name>
<accession>A0A1H1B2T8</accession>
<feature type="region of interest" description="Disordered" evidence="1">
    <location>
        <begin position="161"/>
        <end position="180"/>
    </location>
</feature>
<reference evidence="3 4" key="1">
    <citation type="submission" date="2016-10" db="EMBL/GenBank/DDBJ databases">
        <authorList>
            <person name="de Groot N.N."/>
        </authorList>
    </citation>
    <scope>NUCLEOTIDE SEQUENCE [LARGE SCALE GENOMIC DNA]</scope>
    <source>
        <strain evidence="3 4">DSM 20117</strain>
    </source>
</reference>
<dbReference type="PANTHER" id="PTHR38447:SF1">
    <property type="entry name" value="RNA POLYMERASE-BINDING TRANSCRIPTION FACTOR CARD"/>
    <property type="match status" value="1"/>
</dbReference>
<dbReference type="RefSeq" id="WP_074699655.1">
    <property type="nucleotide sequence ID" value="NZ_CP018863.1"/>
</dbReference>
<sequence length="180" mass="19742">MKLNVGDSLVYPPHGAVTVTGVTNRSFNESDTKYVQFRVHHDGLMIEVPAAKAKDLGARQPIGKKGVQKVISILRTPVSTEKEIWSRRFKANQEKITNGDVYKISEVVRDLTRRLQSGVAPAGEKRQLEQARRILVSELALSENTDEAGAGAIIDDVLRPEDVEETPTTTPKRVKAAASA</sequence>
<evidence type="ECO:0000259" key="2">
    <source>
        <dbReference type="SMART" id="SM01058"/>
    </source>
</evidence>
<dbReference type="SMART" id="SM01058">
    <property type="entry name" value="CarD_TRCF"/>
    <property type="match status" value="1"/>
</dbReference>
<dbReference type="OrthoDB" id="4966216at2"/>
<dbReference type="EMBL" id="FNKH01000002">
    <property type="protein sequence ID" value="SDQ46265.1"/>
    <property type="molecule type" value="Genomic_DNA"/>
</dbReference>
<dbReference type="Proteomes" id="UP000181917">
    <property type="component" value="Unassembled WGS sequence"/>
</dbReference>